<proteinExistence type="predicted"/>
<dbReference type="GO" id="GO:0005634">
    <property type="term" value="C:nucleus"/>
    <property type="evidence" value="ECO:0007669"/>
    <property type="project" value="UniProtKB-ARBA"/>
</dbReference>
<feature type="region of interest" description="Disordered" evidence="2">
    <location>
        <begin position="26"/>
        <end position="59"/>
    </location>
</feature>
<dbReference type="GO" id="GO:0006397">
    <property type="term" value="P:mRNA processing"/>
    <property type="evidence" value="ECO:0007669"/>
    <property type="project" value="UniProtKB-KW"/>
</dbReference>
<protein>
    <recommendedName>
        <fullName evidence="3">CID domain-containing protein</fullName>
    </recommendedName>
</protein>
<organism evidence="4 5">
    <name type="scientific">Clitoria ternatea</name>
    <name type="common">Butterfly pea</name>
    <dbReference type="NCBI Taxonomy" id="43366"/>
    <lineage>
        <taxon>Eukaryota</taxon>
        <taxon>Viridiplantae</taxon>
        <taxon>Streptophyta</taxon>
        <taxon>Embryophyta</taxon>
        <taxon>Tracheophyta</taxon>
        <taxon>Spermatophyta</taxon>
        <taxon>Magnoliopsida</taxon>
        <taxon>eudicotyledons</taxon>
        <taxon>Gunneridae</taxon>
        <taxon>Pentapetalae</taxon>
        <taxon>rosids</taxon>
        <taxon>fabids</taxon>
        <taxon>Fabales</taxon>
        <taxon>Fabaceae</taxon>
        <taxon>Papilionoideae</taxon>
        <taxon>50 kb inversion clade</taxon>
        <taxon>NPAAA clade</taxon>
        <taxon>indigoferoid/millettioid clade</taxon>
        <taxon>Phaseoleae</taxon>
        <taxon>Clitoria</taxon>
    </lineage>
</organism>
<dbReference type="InterPro" id="IPR006569">
    <property type="entry name" value="CID_dom"/>
</dbReference>
<evidence type="ECO:0000259" key="3">
    <source>
        <dbReference type="PROSITE" id="PS51391"/>
    </source>
</evidence>
<dbReference type="Proteomes" id="UP001359559">
    <property type="component" value="Unassembled WGS sequence"/>
</dbReference>
<dbReference type="Gene3D" id="1.25.40.90">
    <property type="match status" value="1"/>
</dbReference>
<name>A0AAN9EYR1_CLITE</name>
<reference evidence="4 5" key="1">
    <citation type="submission" date="2024-01" db="EMBL/GenBank/DDBJ databases">
        <title>The genomes of 5 underutilized Papilionoideae crops provide insights into root nodulation and disease resistance.</title>
        <authorList>
            <person name="Yuan L."/>
        </authorList>
    </citation>
    <scope>NUCLEOTIDE SEQUENCE [LARGE SCALE GENOMIC DNA]</scope>
    <source>
        <strain evidence="4">LY-2023</strain>
        <tissue evidence="4">Leaf</tissue>
    </source>
</reference>
<dbReference type="Pfam" id="PF04818">
    <property type="entry name" value="CID"/>
    <property type="match status" value="1"/>
</dbReference>
<dbReference type="GO" id="GO:0048471">
    <property type="term" value="C:perinuclear region of cytoplasm"/>
    <property type="evidence" value="ECO:0007669"/>
    <property type="project" value="TreeGrafter"/>
</dbReference>
<evidence type="ECO:0000256" key="2">
    <source>
        <dbReference type="SAM" id="MobiDB-lite"/>
    </source>
</evidence>
<dbReference type="GO" id="GO:0006874">
    <property type="term" value="P:intracellular calcium ion homeostasis"/>
    <property type="evidence" value="ECO:0007669"/>
    <property type="project" value="TreeGrafter"/>
</dbReference>
<evidence type="ECO:0000256" key="1">
    <source>
        <dbReference type="ARBA" id="ARBA00022664"/>
    </source>
</evidence>
<dbReference type="AlphaFoldDB" id="A0AAN9EYR1"/>
<accession>A0AAN9EYR1</accession>
<dbReference type="PANTHER" id="PTHR12323:SF0">
    <property type="entry name" value="CALCIUM HOMEOSTASIS ENDOPLASMIC RETICULUM PROTEIN"/>
    <property type="match status" value="1"/>
</dbReference>
<feature type="compositionally biased region" description="Low complexity" evidence="2">
    <location>
        <begin position="26"/>
        <end position="42"/>
    </location>
</feature>
<gene>
    <name evidence="4" type="ORF">RJT34_32667</name>
</gene>
<evidence type="ECO:0000313" key="5">
    <source>
        <dbReference type="Proteomes" id="UP001359559"/>
    </source>
</evidence>
<sequence length="223" mass="24934">MERQGHGYAAASAIAYAQQQRQAANMQQQQQQFGFHPQHQQFPSSMHGPPFIPRGPGPAHSPCSNSLIIVPYSSSHFHSCTLIPLPHPLIFFSSTTKLLRHSLCIILLHLFHRRFVALLLLHPLLVLLPTLSSTNELTSLLRLSGPLPSDVTVELGNVLNNLNGTKESIKGAKLWFMKRSPFAPALAEALRDRVFALDEVERQLHIIYLANDILFDSYCIISM</sequence>
<feature type="domain" description="CID" evidence="3">
    <location>
        <begin position="147"/>
        <end position="223"/>
    </location>
</feature>
<evidence type="ECO:0000313" key="4">
    <source>
        <dbReference type="EMBL" id="KAK7265051.1"/>
    </source>
</evidence>
<comment type="caution">
    <text evidence="4">The sequence shown here is derived from an EMBL/GenBank/DDBJ whole genome shotgun (WGS) entry which is preliminary data.</text>
</comment>
<dbReference type="InterPro" id="IPR008942">
    <property type="entry name" value="ENTH_VHS"/>
</dbReference>
<keyword evidence="5" id="KW-1185">Reference proteome</keyword>
<dbReference type="EMBL" id="JAYKXN010000008">
    <property type="protein sequence ID" value="KAK7265051.1"/>
    <property type="molecule type" value="Genomic_DNA"/>
</dbReference>
<dbReference type="PROSITE" id="PS51391">
    <property type="entry name" value="CID"/>
    <property type="match status" value="1"/>
</dbReference>
<dbReference type="PANTHER" id="PTHR12323">
    <property type="entry name" value="SR-RELATED CTD ASSOCIATED FACTOR 6"/>
    <property type="match status" value="1"/>
</dbReference>
<keyword evidence="1" id="KW-0507">mRNA processing</keyword>